<dbReference type="SMR" id="A2DN05"/>
<organism evidence="1 2">
    <name type="scientific">Trichomonas vaginalis (strain ATCC PRA-98 / G3)</name>
    <dbReference type="NCBI Taxonomy" id="412133"/>
    <lineage>
        <taxon>Eukaryota</taxon>
        <taxon>Metamonada</taxon>
        <taxon>Parabasalia</taxon>
        <taxon>Trichomonadida</taxon>
        <taxon>Trichomonadidae</taxon>
        <taxon>Trichomonas</taxon>
    </lineage>
</organism>
<evidence type="ECO:0000313" key="2">
    <source>
        <dbReference type="Proteomes" id="UP000001542"/>
    </source>
</evidence>
<dbReference type="KEGG" id="tva:5463683"/>
<protein>
    <submittedName>
        <fullName evidence="1">Uncharacterized protein</fullName>
    </submittedName>
</protein>
<dbReference type="RefSeq" id="XP_001579168.1">
    <property type="nucleotide sequence ID" value="XM_001579118.1"/>
</dbReference>
<reference evidence="1" key="1">
    <citation type="submission" date="2006-10" db="EMBL/GenBank/DDBJ databases">
        <authorList>
            <person name="Amadeo P."/>
            <person name="Zhao Q."/>
            <person name="Wortman J."/>
            <person name="Fraser-Liggett C."/>
            <person name="Carlton J."/>
        </authorList>
    </citation>
    <scope>NUCLEOTIDE SEQUENCE</scope>
    <source>
        <strain evidence="1">G3</strain>
    </source>
</reference>
<dbReference type="InParanoid" id="A2DN05"/>
<name>A2DN05_TRIV3</name>
<reference evidence="1" key="2">
    <citation type="journal article" date="2007" name="Science">
        <title>Draft genome sequence of the sexually transmitted pathogen Trichomonas vaginalis.</title>
        <authorList>
            <person name="Carlton J.M."/>
            <person name="Hirt R.P."/>
            <person name="Silva J.C."/>
            <person name="Delcher A.L."/>
            <person name="Schatz M."/>
            <person name="Zhao Q."/>
            <person name="Wortman J.R."/>
            <person name="Bidwell S.L."/>
            <person name="Alsmark U.C.M."/>
            <person name="Besteiro S."/>
            <person name="Sicheritz-Ponten T."/>
            <person name="Noel C.J."/>
            <person name="Dacks J.B."/>
            <person name="Foster P.G."/>
            <person name="Simillion C."/>
            <person name="Van de Peer Y."/>
            <person name="Miranda-Saavedra D."/>
            <person name="Barton G.J."/>
            <person name="Westrop G.D."/>
            <person name="Mueller S."/>
            <person name="Dessi D."/>
            <person name="Fiori P.L."/>
            <person name="Ren Q."/>
            <person name="Paulsen I."/>
            <person name="Zhang H."/>
            <person name="Bastida-Corcuera F.D."/>
            <person name="Simoes-Barbosa A."/>
            <person name="Brown M.T."/>
            <person name="Hayes R.D."/>
            <person name="Mukherjee M."/>
            <person name="Okumura C.Y."/>
            <person name="Schneider R."/>
            <person name="Smith A.J."/>
            <person name="Vanacova S."/>
            <person name="Villalvazo M."/>
            <person name="Haas B.J."/>
            <person name="Pertea M."/>
            <person name="Feldblyum T.V."/>
            <person name="Utterback T.R."/>
            <person name="Shu C.L."/>
            <person name="Osoegawa K."/>
            <person name="de Jong P.J."/>
            <person name="Hrdy I."/>
            <person name="Horvathova L."/>
            <person name="Zubacova Z."/>
            <person name="Dolezal P."/>
            <person name="Malik S.B."/>
            <person name="Logsdon J.M. Jr."/>
            <person name="Henze K."/>
            <person name="Gupta A."/>
            <person name="Wang C.C."/>
            <person name="Dunne R.L."/>
            <person name="Upcroft J.A."/>
            <person name="Upcroft P."/>
            <person name="White O."/>
            <person name="Salzberg S.L."/>
            <person name="Tang P."/>
            <person name="Chiu C.-H."/>
            <person name="Lee Y.-S."/>
            <person name="Embley T.M."/>
            <person name="Coombs G.H."/>
            <person name="Mottram J.C."/>
            <person name="Tachezy J."/>
            <person name="Fraser-Liggett C.M."/>
            <person name="Johnson P.J."/>
        </authorList>
    </citation>
    <scope>NUCLEOTIDE SEQUENCE [LARGE SCALE GENOMIC DNA]</scope>
    <source>
        <strain evidence="1">G3</strain>
    </source>
</reference>
<dbReference type="EMBL" id="DS113221">
    <property type="protein sequence ID" value="EAY18182.1"/>
    <property type="molecule type" value="Genomic_DNA"/>
</dbReference>
<gene>
    <name evidence="1" type="ORF">TVAG_122480</name>
</gene>
<sequence>MLLHLTVDLFGHMGKPNSFLPLRSRPKHYFAEFVVCSSTLHSRNVTKYPLTDEARDHLTYLNGRKYRLYEYLENFIRKFGKLPWQKFLYTIEADKCGKCTPRKYAQSNLQLHKTAIKNAMWDTLVAYSNGELTEEKHAQLVMKEFNSIHCCF</sequence>
<proteinExistence type="predicted"/>
<dbReference type="VEuPathDB" id="TrichDB:TVAG_122480"/>
<keyword evidence="2" id="KW-1185">Reference proteome</keyword>
<accession>A2DN05</accession>
<dbReference type="AlphaFoldDB" id="A2DN05"/>
<dbReference type="Proteomes" id="UP000001542">
    <property type="component" value="Unassembled WGS sequence"/>
</dbReference>
<dbReference type="VEuPathDB" id="TrichDB:TVAGG3_1010580"/>
<evidence type="ECO:0000313" key="1">
    <source>
        <dbReference type="EMBL" id="EAY18182.1"/>
    </source>
</evidence>